<gene>
    <name evidence="3" type="ORF">FLP08_00560</name>
</gene>
<feature type="repeat" description="TPR" evidence="1">
    <location>
        <begin position="233"/>
        <end position="266"/>
    </location>
</feature>
<name>A0A7M3SWS2_9FLAO</name>
<dbReference type="Pfam" id="PF00535">
    <property type="entry name" value="Glycos_transf_2"/>
    <property type="match status" value="1"/>
</dbReference>
<evidence type="ECO:0000256" key="1">
    <source>
        <dbReference type="PROSITE-ProRule" id="PRU00339"/>
    </source>
</evidence>
<dbReference type="GO" id="GO:0016758">
    <property type="term" value="F:hexosyltransferase activity"/>
    <property type="evidence" value="ECO:0007669"/>
    <property type="project" value="UniProtKB-ARBA"/>
</dbReference>
<dbReference type="SUPFAM" id="SSF53448">
    <property type="entry name" value="Nucleotide-diphospho-sugar transferases"/>
    <property type="match status" value="1"/>
</dbReference>
<dbReference type="PANTHER" id="PTHR22916">
    <property type="entry name" value="GLYCOSYLTRANSFERASE"/>
    <property type="match status" value="1"/>
</dbReference>
<proteinExistence type="predicted"/>
<keyword evidence="3" id="KW-0808">Transferase</keyword>
<keyword evidence="4" id="KW-1185">Reference proteome</keyword>
<evidence type="ECO:0000259" key="2">
    <source>
        <dbReference type="Pfam" id="PF00535"/>
    </source>
</evidence>
<dbReference type="PROSITE" id="PS50005">
    <property type="entry name" value="TPR"/>
    <property type="match status" value="1"/>
</dbReference>
<accession>A0A7M3SWS2</accession>
<dbReference type="InterPro" id="IPR019734">
    <property type="entry name" value="TPR_rpt"/>
</dbReference>
<protein>
    <submittedName>
        <fullName evidence="3">Glycosyltransferase family 2 protein</fullName>
    </submittedName>
</protein>
<sequence>MLISIIIPSYNRSHTLSGTIKSVLQQSDGNWELIIVDDGSLDSTSEVVQKYLGDGRVKYYFQDHSGVSAARNYGASLAKGNYLIFLDSDDQLYPDLIKHLKLINYSDYDFINWQVRKLKGDNEVEIWKPAKLEKIYNHITASFLAGSICYRKEIFQKAGGYDSKMKFGENYELGLRIAQINGLKTKILDKVYLDYFLKSAKRQSADIEAKIQSNQHLYRKHRQLYLKDSLSHGRLIYLFGYLYQQKGNKEIAYEYYKKAWKINPMYLKPMLKVSYLKLSFLIR</sequence>
<evidence type="ECO:0000313" key="3">
    <source>
        <dbReference type="EMBL" id="MUP41053.1"/>
    </source>
</evidence>
<reference evidence="3 4" key="1">
    <citation type="submission" date="2019-07" db="EMBL/GenBank/DDBJ databases">
        <title>Gramella aestuarii sp. nov., isolated from a tidal flat, and emended description of Gramella echinicola.</title>
        <authorList>
            <person name="Liu L."/>
        </authorList>
    </citation>
    <scope>NUCLEOTIDE SEQUENCE [LARGE SCALE GENOMIC DNA]</scope>
    <source>
        <strain evidence="3 4">BS12</strain>
    </source>
</reference>
<dbReference type="AlphaFoldDB" id="A0A7M3SWS2"/>
<dbReference type="Proteomes" id="UP000460416">
    <property type="component" value="Unassembled WGS sequence"/>
</dbReference>
<evidence type="ECO:0000313" key="4">
    <source>
        <dbReference type="Proteomes" id="UP000460416"/>
    </source>
</evidence>
<keyword evidence="1" id="KW-0802">TPR repeat</keyword>
<dbReference type="InterPro" id="IPR001173">
    <property type="entry name" value="Glyco_trans_2-like"/>
</dbReference>
<feature type="domain" description="Glycosyltransferase 2-like" evidence="2">
    <location>
        <begin position="4"/>
        <end position="136"/>
    </location>
</feature>
<organism evidence="3 4">
    <name type="scientific">Christiangramia aestuarii</name>
    <dbReference type="NCBI Taxonomy" id="1028746"/>
    <lineage>
        <taxon>Bacteria</taxon>
        <taxon>Pseudomonadati</taxon>
        <taxon>Bacteroidota</taxon>
        <taxon>Flavobacteriia</taxon>
        <taxon>Flavobacteriales</taxon>
        <taxon>Flavobacteriaceae</taxon>
        <taxon>Christiangramia</taxon>
    </lineage>
</organism>
<dbReference type="Gene3D" id="3.90.550.10">
    <property type="entry name" value="Spore Coat Polysaccharide Biosynthesis Protein SpsA, Chain A"/>
    <property type="match status" value="1"/>
</dbReference>
<dbReference type="InterPro" id="IPR029044">
    <property type="entry name" value="Nucleotide-diphossugar_trans"/>
</dbReference>
<dbReference type="CDD" id="cd00761">
    <property type="entry name" value="Glyco_tranf_GTA_type"/>
    <property type="match status" value="1"/>
</dbReference>
<dbReference type="PANTHER" id="PTHR22916:SF3">
    <property type="entry name" value="UDP-GLCNAC:BETAGAL BETA-1,3-N-ACETYLGLUCOSAMINYLTRANSFERASE-LIKE PROTEIN 1"/>
    <property type="match status" value="1"/>
</dbReference>
<comment type="caution">
    <text evidence="3">The sequence shown here is derived from an EMBL/GenBank/DDBJ whole genome shotgun (WGS) entry which is preliminary data.</text>
</comment>
<dbReference type="EMBL" id="VJVW01000001">
    <property type="protein sequence ID" value="MUP41053.1"/>
    <property type="molecule type" value="Genomic_DNA"/>
</dbReference>